<sequence length="57" mass="6937">MKKIVLKTLVWLRSSLGFRQKKANIDMIIEENMAMMKEIRAKRISFYRHYKKAESYL</sequence>
<evidence type="ECO:0000313" key="1">
    <source>
        <dbReference type="EMBL" id="GAL85352.1"/>
    </source>
</evidence>
<gene>
    <name evidence="1" type="ORF">MYP_2581</name>
</gene>
<evidence type="ECO:0000313" key="2">
    <source>
        <dbReference type="Proteomes" id="UP000030185"/>
    </source>
</evidence>
<dbReference type="EMBL" id="BBLT01000004">
    <property type="protein sequence ID" value="GAL85352.1"/>
    <property type="molecule type" value="Genomic_DNA"/>
</dbReference>
<name>A0A098LFZ0_9BACT</name>
<protein>
    <submittedName>
        <fullName evidence="1">Uncharacterized protein</fullName>
    </submittedName>
</protein>
<dbReference type="AlphaFoldDB" id="A0A098LFZ0"/>
<dbReference type="RefSeq" id="WP_156140549.1">
    <property type="nucleotide sequence ID" value="NZ_BBLT01000004.1"/>
</dbReference>
<organism evidence="1 2">
    <name type="scientific">Sporocytophaga myxococcoides</name>
    <dbReference type="NCBI Taxonomy" id="153721"/>
    <lineage>
        <taxon>Bacteria</taxon>
        <taxon>Pseudomonadati</taxon>
        <taxon>Bacteroidota</taxon>
        <taxon>Cytophagia</taxon>
        <taxon>Cytophagales</taxon>
        <taxon>Cytophagaceae</taxon>
        <taxon>Sporocytophaga</taxon>
    </lineage>
</organism>
<reference evidence="1 2" key="1">
    <citation type="submission" date="2014-09" db="EMBL/GenBank/DDBJ databases">
        <title>Sporocytophaga myxococcoides PG-01 genome sequencing.</title>
        <authorList>
            <person name="Liu L."/>
            <person name="Gao P.J."/>
            <person name="Chen G.J."/>
            <person name="Wang L.S."/>
        </authorList>
    </citation>
    <scope>NUCLEOTIDE SEQUENCE [LARGE SCALE GENOMIC DNA]</scope>
    <source>
        <strain evidence="1 2">PG-01</strain>
    </source>
</reference>
<dbReference type="OrthoDB" id="9859607at2"/>
<keyword evidence="2" id="KW-1185">Reference proteome</keyword>
<accession>A0A098LFZ0</accession>
<proteinExistence type="predicted"/>
<comment type="caution">
    <text evidence="1">The sequence shown here is derived from an EMBL/GenBank/DDBJ whole genome shotgun (WGS) entry which is preliminary data.</text>
</comment>
<dbReference type="Proteomes" id="UP000030185">
    <property type="component" value="Unassembled WGS sequence"/>
</dbReference>